<evidence type="ECO:0000256" key="2">
    <source>
        <dbReference type="PIRSR" id="PIRSR037031-51"/>
    </source>
</evidence>
<keyword evidence="5" id="KW-1185">Reference proteome</keyword>
<evidence type="ECO:0000259" key="3">
    <source>
        <dbReference type="Pfam" id="PF13192"/>
    </source>
</evidence>
<evidence type="ECO:0000256" key="1">
    <source>
        <dbReference type="PIRSR" id="PIRSR037031-50"/>
    </source>
</evidence>
<dbReference type="InterPro" id="IPR012336">
    <property type="entry name" value="Thioredoxin-like_fold"/>
</dbReference>
<accession>E4RJN6</accession>
<dbReference type="NCBIfam" id="TIGR00412">
    <property type="entry name" value="redox_disulf_2"/>
    <property type="match status" value="1"/>
</dbReference>
<reference evidence="4 5" key="1">
    <citation type="submission" date="2010-11" db="EMBL/GenBank/DDBJ databases">
        <title>Complete sequence of Halanaerobium sp. sapolanicus.</title>
        <authorList>
            <consortium name="US DOE Joint Genome Institute"/>
            <person name="Lucas S."/>
            <person name="Copeland A."/>
            <person name="Lapidus A."/>
            <person name="Cheng J.-F."/>
            <person name="Bruce D."/>
            <person name="Goodwin L."/>
            <person name="Pitluck S."/>
            <person name="Davenport K."/>
            <person name="Detter J.C."/>
            <person name="Han C."/>
            <person name="Tapia R."/>
            <person name="Land M."/>
            <person name="Hauser L."/>
            <person name="Jeffries C."/>
            <person name="Kyrpides N."/>
            <person name="Ivanova N."/>
            <person name="Mikhailova N."/>
            <person name="Begemann M.B."/>
            <person name="Mormile M.R."/>
            <person name="Wall J.D."/>
            <person name="Elias D.A."/>
            <person name="Woyke T."/>
        </authorList>
    </citation>
    <scope>NUCLEOTIDE SEQUENCE [LARGE SCALE GENOMIC DNA]</scope>
    <source>
        <strain evidence="5">sapolanicus</strain>
    </source>
</reference>
<dbReference type="InterPro" id="IPR005243">
    <property type="entry name" value="THIRX-like_proc"/>
</dbReference>
<keyword evidence="2" id="KW-0676">Redox-active center</keyword>
<gene>
    <name evidence="4" type="ordered locus">Halsa_2039</name>
</gene>
<name>E4RJN6_HALHG</name>
<dbReference type="STRING" id="656519.Halsa_2039"/>
<protein>
    <submittedName>
        <fullName evidence="4">Redox-active disulfide protein 2</fullName>
    </submittedName>
</protein>
<dbReference type="RefSeq" id="WP_013406524.1">
    <property type="nucleotide sequence ID" value="NC_014654.1"/>
</dbReference>
<feature type="domain" description="Thioredoxin-like fold" evidence="3">
    <location>
        <begin position="1"/>
        <end position="75"/>
    </location>
</feature>
<proteinExistence type="predicted"/>
<keyword evidence="2" id="KW-1015">Disulfide bond</keyword>
<dbReference type="AlphaFoldDB" id="E4RJN6"/>
<dbReference type="PANTHER" id="PTHR36450">
    <property type="entry name" value="THIOREDOXIN"/>
    <property type="match status" value="1"/>
</dbReference>
<dbReference type="EMBL" id="CP002304">
    <property type="protein sequence ID" value="ADQ15456.1"/>
    <property type="molecule type" value="Genomic_DNA"/>
</dbReference>
<dbReference type="OrthoDB" id="9800630at2"/>
<reference evidence="4 5" key="2">
    <citation type="journal article" date="2011" name="J. Bacteriol.">
        <title>Complete Genome Sequence of the Haloalkaliphilic, Hydrogen Producing Halanaerobium hydrogenoformans.</title>
        <authorList>
            <person name="Brown S.D."/>
            <person name="Begemann M.B."/>
            <person name="Mormile M.R."/>
            <person name="Wall J.D."/>
            <person name="Han C.S."/>
            <person name="Goodwin L.A."/>
            <person name="Pitluck S."/>
            <person name="Land M.L."/>
            <person name="Hauser L.J."/>
            <person name="Elias D.A."/>
        </authorList>
    </citation>
    <scope>NUCLEOTIDE SEQUENCE [LARGE SCALE GENOMIC DNA]</scope>
    <source>
        <strain evidence="5">sapolanicus</strain>
    </source>
</reference>
<dbReference type="InterPro" id="IPR036249">
    <property type="entry name" value="Thioredoxin-like_sf"/>
</dbReference>
<sequence length="79" mass="8513">MEIRIYGPGCRNCVNLTKNAKKALEETGVEAEIIKVEDMQKIIEAGIMTTPAIGINGEVKIKGKVASVEEIVDLINATV</sequence>
<feature type="disulfide bond" description="Redox-active" evidence="2">
    <location>
        <begin position="10"/>
        <end position="13"/>
    </location>
</feature>
<dbReference type="Pfam" id="PF13192">
    <property type="entry name" value="Thioredoxin_3"/>
    <property type="match status" value="1"/>
</dbReference>
<dbReference type="KEGG" id="has:Halsa_2039"/>
<dbReference type="Proteomes" id="UP000007434">
    <property type="component" value="Chromosome"/>
</dbReference>
<dbReference type="Gene3D" id="3.40.30.10">
    <property type="entry name" value="Glutaredoxin"/>
    <property type="match status" value="1"/>
</dbReference>
<dbReference type="HOGENOM" id="CLU_090389_18_2_9"/>
<evidence type="ECO:0000313" key="5">
    <source>
        <dbReference type="Proteomes" id="UP000007434"/>
    </source>
</evidence>
<feature type="active site" description="Nucleophile" evidence="1">
    <location>
        <position position="13"/>
    </location>
</feature>
<dbReference type="SUPFAM" id="SSF52833">
    <property type="entry name" value="Thioredoxin-like"/>
    <property type="match status" value="1"/>
</dbReference>
<feature type="active site" description="Nucleophile" evidence="1">
    <location>
        <position position="10"/>
    </location>
</feature>
<dbReference type="PIRSF" id="PIRSF037031">
    <property type="entry name" value="Redox_disulphide_2"/>
    <property type="match status" value="1"/>
</dbReference>
<evidence type="ECO:0000313" key="4">
    <source>
        <dbReference type="EMBL" id="ADQ15456.1"/>
    </source>
</evidence>
<dbReference type="PANTHER" id="PTHR36450:SF1">
    <property type="entry name" value="THIOREDOXIN"/>
    <property type="match status" value="1"/>
</dbReference>
<dbReference type="eggNOG" id="COG0526">
    <property type="taxonomic scope" value="Bacteria"/>
</dbReference>
<organism evidence="4 5">
    <name type="scientific">Halanaerobium hydrogeniformans</name>
    <name type="common">Halanaerobium sp. (strain sapolanicus)</name>
    <dbReference type="NCBI Taxonomy" id="656519"/>
    <lineage>
        <taxon>Bacteria</taxon>
        <taxon>Bacillati</taxon>
        <taxon>Bacillota</taxon>
        <taxon>Clostridia</taxon>
        <taxon>Halanaerobiales</taxon>
        <taxon>Halanaerobiaceae</taxon>
        <taxon>Halanaerobium</taxon>
    </lineage>
</organism>